<sequence length="64" mass="7342">KVTNAMRSIESTMDGGDRVFFDKFKVNRPYGNKRLFFCTSDPKDGCKHLKIQNCELKTALAKNQ</sequence>
<dbReference type="PATRIC" id="fig|1441384.3.peg.855"/>
<dbReference type="AlphaFoldDB" id="A0A0F3RLH5"/>
<organism evidence="1 2">
    <name type="scientific">Orientia tsutsugamushi str. UT144</name>
    <dbReference type="NCBI Taxonomy" id="1441384"/>
    <lineage>
        <taxon>Bacteria</taxon>
        <taxon>Pseudomonadati</taxon>
        <taxon>Pseudomonadota</taxon>
        <taxon>Alphaproteobacteria</taxon>
        <taxon>Rickettsiales</taxon>
        <taxon>Rickettsiaceae</taxon>
        <taxon>Rickettsieae</taxon>
        <taxon>Orientia</taxon>
    </lineage>
</organism>
<gene>
    <name evidence="1" type="ORF">OTUT144_1934</name>
</gene>
<protein>
    <submittedName>
        <fullName evidence="1">Conjugative transfer domain protein</fullName>
    </submittedName>
</protein>
<dbReference type="Pfam" id="PF06986">
    <property type="entry name" value="F_T4SS_TraN"/>
    <property type="match status" value="1"/>
</dbReference>
<evidence type="ECO:0000313" key="2">
    <source>
        <dbReference type="Proteomes" id="UP000033580"/>
    </source>
</evidence>
<name>A0A0F3RLH5_ORITS</name>
<dbReference type="EMBL" id="LAOR01000178">
    <property type="protein sequence ID" value="KJW06024.1"/>
    <property type="molecule type" value="Genomic_DNA"/>
</dbReference>
<feature type="non-terminal residue" evidence="1">
    <location>
        <position position="1"/>
    </location>
</feature>
<accession>A0A0F3RLH5</accession>
<reference evidence="1 2" key="1">
    <citation type="submission" date="2015-01" db="EMBL/GenBank/DDBJ databases">
        <title>Genome Sequencing of Rickettsiales.</title>
        <authorList>
            <person name="Daugherty S.C."/>
            <person name="Su Q."/>
            <person name="Abolude K."/>
            <person name="Beier-Sexton M."/>
            <person name="Carlyon J.A."/>
            <person name="Carter R."/>
            <person name="Day N.P."/>
            <person name="Dumler S.J."/>
            <person name="Dyachenko V."/>
            <person name="Godinez A."/>
            <person name="Kurtti T.J."/>
            <person name="Lichay M."/>
            <person name="Mullins K.E."/>
            <person name="Ott S."/>
            <person name="Pappas-Brown V."/>
            <person name="Paris D.H."/>
            <person name="Patel P."/>
            <person name="Richards A.L."/>
            <person name="Sadzewicz L."/>
            <person name="Sears K."/>
            <person name="Seidman D."/>
            <person name="Sengamalay N."/>
            <person name="Stenos J."/>
            <person name="Tallon L.J."/>
            <person name="Vincent G."/>
            <person name="Fraser C.M."/>
            <person name="Munderloh U."/>
            <person name="Dunning-Hotopp J.C."/>
        </authorList>
    </citation>
    <scope>NUCLEOTIDE SEQUENCE [LARGE SCALE GENOMIC DNA]</scope>
    <source>
        <strain evidence="1 2">UT144</strain>
    </source>
</reference>
<dbReference type="InterPro" id="IPR014121">
    <property type="entry name" value="TraN_Ftype"/>
</dbReference>
<proteinExistence type="predicted"/>
<comment type="caution">
    <text evidence="1">The sequence shown here is derived from an EMBL/GenBank/DDBJ whole genome shotgun (WGS) entry which is preliminary data.</text>
</comment>
<evidence type="ECO:0000313" key="1">
    <source>
        <dbReference type="EMBL" id="KJW06024.1"/>
    </source>
</evidence>
<dbReference type="Proteomes" id="UP000033580">
    <property type="component" value="Unassembled WGS sequence"/>
</dbReference>